<gene>
    <name evidence="2" type="ORF">ElyMa_001289800</name>
</gene>
<accession>A0AAV4IGL7</accession>
<evidence type="ECO:0000313" key="3">
    <source>
        <dbReference type="Proteomes" id="UP000762676"/>
    </source>
</evidence>
<organism evidence="2 3">
    <name type="scientific">Elysia marginata</name>
    <dbReference type="NCBI Taxonomy" id="1093978"/>
    <lineage>
        <taxon>Eukaryota</taxon>
        <taxon>Metazoa</taxon>
        <taxon>Spiralia</taxon>
        <taxon>Lophotrochozoa</taxon>
        <taxon>Mollusca</taxon>
        <taxon>Gastropoda</taxon>
        <taxon>Heterobranchia</taxon>
        <taxon>Euthyneura</taxon>
        <taxon>Panpulmonata</taxon>
        <taxon>Sacoglossa</taxon>
        <taxon>Placobranchoidea</taxon>
        <taxon>Plakobranchidae</taxon>
        <taxon>Elysia</taxon>
    </lineage>
</organism>
<evidence type="ECO:0000256" key="1">
    <source>
        <dbReference type="SAM" id="Phobius"/>
    </source>
</evidence>
<keyword evidence="1" id="KW-0812">Transmembrane</keyword>
<evidence type="ECO:0000313" key="2">
    <source>
        <dbReference type="EMBL" id="GFS09092.1"/>
    </source>
</evidence>
<feature type="transmembrane region" description="Helical" evidence="1">
    <location>
        <begin position="12"/>
        <end position="27"/>
    </location>
</feature>
<keyword evidence="3" id="KW-1185">Reference proteome</keyword>
<sequence>MWTWYLSCDYQFYLVCPLFMIPLCLGYRKIGLFLAASLAIGTMITSFVISYENNMAEIVPQFITDGGKISVERGAILELYARPTDSLEFLVDEARRMRPCRASEIPSEFSACSARLLGLAIEDYHLG</sequence>
<proteinExistence type="predicted"/>
<protein>
    <submittedName>
        <fullName evidence="2">Nose resistant to fluoxetine protein 6</fullName>
    </submittedName>
</protein>
<reference evidence="2 3" key="1">
    <citation type="journal article" date="2021" name="Elife">
        <title>Chloroplast acquisition without the gene transfer in kleptoplastic sea slugs, Plakobranchus ocellatus.</title>
        <authorList>
            <person name="Maeda T."/>
            <person name="Takahashi S."/>
            <person name="Yoshida T."/>
            <person name="Shimamura S."/>
            <person name="Takaki Y."/>
            <person name="Nagai Y."/>
            <person name="Toyoda A."/>
            <person name="Suzuki Y."/>
            <person name="Arimoto A."/>
            <person name="Ishii H."/>
            <person name="Satoh N."/>
            <person name="Nishiyama T."/>
            <person name="Hasebe M."/>
            <person name="Maruyama T."/>
            <person name="Minagawa J."/>
            <person name="Obokata J."/>
            <person name="Shigenobu S."/>
        </authorList>
    </citation>
    <scope>NUCLEOTIDE SEQUENCE [LARGE SCALE GENOMIC DNA]</scope>
</reference>
<dbReference type="AlphaFoldDB" id="A0AAV4IGL7"/>
<comment type="caution">
    <text evidence="2">The sequence shown here is derived from an EMBL/GenBank/DDBJ whole genome shotgun (WGS) entry which is preliminary data.</text>
</comment>
<dbReference type="Proteomes" id="UP000762676">
    <property type="component" value="Unassembled WGS sequence"/>
</dbReference>
<dbReference type="EMBL" id="BMAT01002557">
    <property type="protein sequence ID" value="GFS09092.1"/>
    <property type="molecule type" value="Genomic_DNA"/>
</dbReference>
<keyword evidence="1" id="KW-0472">Membrane</keyword>
<feature type="transmembrane region" description="Helical" evidence="1">
    <location>
        <begin position="32"/>
        <end position="51"/>
    </location>
</feature>
<keyword evidence="1" id="KW-1133">Transmembrane helix</keyword>
<name>A0AAV4IGL7_9GAST</name>